<evidence type="ECO:0000259" key="2">
    <source>
        <dbReference type="Pfam" id="PF01583"/>
    </source>
</evidence>
<gene>
    <name evidence="3" type="ORF">GA0070560_13043</name>
</gene>
<dbReference type="PANTHER" id="PTHR42700:SF1">
    <property type="entry name" value="SULFATE ADENYLYLTRANSFERASE"/>
    <property type="match status" value="1"/>
</dbReference>
<accession>A0A1C5JFQ8</accession>
<dbReference type="EMBL" id="FMDN01000030">
    <property type="protein sequence ID" value="SCG69395.1"/>
    <property type="molecule type" value="Genomic_DNA"/>
</dbReference>
<dbReference type="GO" id="GO:0005737">
    <property type="term" value="C:cytoplasm"/>
    <property type="evidence" value="ECO:0007669"/>
    <property type="project" value="TreeGrafter"/>
</dbReference>
<dbReference type="AlphaFoldDB" id="A0A1C5JFQ8"/>
<feature type="domain" description="APS kinase" evidence="2">
    <location>
        <begin position="1"/>
        <end position="94"/>
    </location>
</feature>
<dbReference type="Proteomes" id="UP000199408">
    <property type="component" value="Unassembled WGS sequence"/>
</dbReference>
<dbReference type="STRING" id="47864.GA0070560_13043"/>
<dbReference type="GO" id="GO:0016301">
    <property type="term" value="F:kinase activity"/>
    <property type="evidence" value="ECO:0007669"/>
    <property type="project" value="UniProtKB-KW"/>
</dbReference>
<dbReference type="GO" id="GO:0004781">
    <property type="term" value="F:sulfate adenylyltransferase (ATP) activity"/>
    <property type="evidence" value="ECO:0007669"/>
    <property type="project" value="TreeGrafter"/>
</dbReference>
<dbReference type="Gene3D" id="3.40.50.300">
    <property type="entry name" value="P-loop containing nucleotide triphosphate hydrolases"/>
    <property type="match status" value="1"/>
</dbReference>
<keyword evidence="1" id="KW-0808">Transferase</keyword>
<sequence>MRRIGYVAGLLAEHGVTVLVPVIAPYAKTRTLVRDLHAAGGVRYVEVHVATPVEVCADRNVKRLYARQAAGELTGLTGAVDPYEVPVNPDLRVDTQHQTVNHCVRQVWALLTARGLS</sequence>
<dbReference type="PANTHER" id="PTHR42700">
    <property type="entry name" value="SULFATE ADENYLYLTRANSFERASE"/>
    <property type="match status" value="1"/>
</dbReference>
<evidence type="ECO:0000313" key="3">
    <source>
        <dbReference type="EMBL" id="SCG69395.1"/>
    </source>
</evidence>
<dbReference type="Pfam" id="PF01583">
    <property type="entry name" value="APS_kinase"/>
    <property type="match status" value="1"/>
</dbReference>
<keyword evidence="3" id="KW-0418">Kinase</keyword>
<evidence type="ECO:0000313" key="4">
    <source>
        <dbReference type="Proteomes" id="UP000199408"/>
    </source>
</evidence>
<dbReference type="RefSeq" id="WP_211566013.1">
    <property type="nucleotide sequence ID" value="NZ_FMDN01000030.1"/>
</dbReference>
<dbReference type="SUPFAM" id="SSF52540">
    <property type="entry name" value="P-loop containing nucleoside triphosphate hydrolases"/>
    <property type="match status" value="1"/>
</dbReference>
<organism evidence="3 4">
    <name type="scientific">Micromonospora halophytica</name>
    <dbReference type="NCBI Taxonomy" id="47864"/>
    <lineage>
        <taxon>Bacteria</taxon>
        <taxon>Bacillati</taxon>
        <taxon>Actinomycetota</taxon>
        <taxon>Actinomycetes</taxon>
        <taxon>Micromonosporales</taxon>
        <taxon>Micromonosporaceae</taxon>
        <taxon>Micromonospora</taxon>
    </lineage>
</organism>
<dbReference type="InterPro" id="IPR050512">
    <property type="entry name" value="Sulf_AdTrans/APS_kinase"/>
</dbReference>
<dbReference type="InterPro" id="IPR059117">
    <property type="entry name" value="APS_kinase_dom"/>
</dbReference>
<dbReference type="GO" id="GO:0019379">
    <property type="term" value="P:sulfate assimilation, phosphoadenylyl sulfate reduction by phosphoadenylyl-sulfate reductase (thioredoxin)"/>
    <property type="evidence" value="ECO:0007669"/>
    <property type="project" value="TreeGrafter"/>
</dbReference>
<dbReference type="InterPro" id="IPR027417">
    <property type="entry name" value="P-loop_NTPase"/>
</dbReference>
<keyword evidence="4" id="KW-1185">Reference proteome</keyword>
<evidence type="ECO:0000256" key="1">
    <source>
        <dbReference type="ARBA" id="ARBA00022679"/>
    </source>
</evidence>
<name>A0A1C5JFQ8_9ACTN</name>
<proteinExistence type="predicted"/>
<reference evidence="4" key="1">
    <citation type="submission" date="2016-06" db="EMBL/GenBank/DDBJ databases">
        <authorList>
            <person name="Varghese N."/>
        </authorList>
    </citation>
    <scope>NUCLEOTIDE SEQUENCE [LARGE SCALE GENOMIC DNA]</scope>
    <source>
        <strain evidence="4">DSM 43171</strain>
    </source>
</reference>
<dbReference type="GO" id="GO:0010134">
    <property type="term" value="P:sulfate assimilation via adenylyl sulfate reduction"/>
    <property type="evidence" value="ECO:0007669"/>
    <property type="project" value="TreeGrafter"/>
</dbReference>
<protein>
    <submittedName>
        <fullName evidence="3">Adenylylsulphate kinase</fullName>
    </submittedName>
</protein>